<keyword evidence="2" id="KW-1185">Reference proteome</keyword>
<gene>
    <name evidence="1" type="ORF">PsYK624_012490</name>
</gene>
<accession>A0A9P3FZ08</accession>
<evidence type="ECO:0000313" key="2">
    <source>
        <dbReference type="Proteomes" id="UP000703269"/>
    </source>
</evidence>
<dbReference type="EMBL" id="BPQB01000002">
    <property type="protein sequence ID" value="GJE85171.1"/>
    <property type="molecule type" value="Genomic_DNA"/>
</dbReference>
<evidence type="ECO:0000313" key="1">
    <source>
        <dbReference type="EMBL" id="GJE85171.1"/>
    </source>
</evidence>
<dbReference type="Proteomes" id="UP000703269">
    <property type="component" value="Unassembled WGS sequence"/>
</dbReference>
<dbReference type="AlphaFoldDB" id="A0A9P3FZ08"/>
<reference evidence="1 2" key="1">
    <citation type="submission" date="2021-08" db="EMBL/GenBank/DDBJ databases">
        <title>Draft Genome Sequence of Phanerochaete sordida strain YK-624.</title>
        <authorList>
            <person name="Mori T."/>
            <person name="Dohra H."/>
            <person name="Suzuki T."/>
            <person name="Kawagishi H."/>
            <person name="Hirai H."/>
        </authorList>
    </citation>
    <scope>NUCLEOTIDE SEQUENCE [LARGE SCALE GENOMIC DNA]</scope>
    <source>
        <strain evidence="1 2">YK-624</strain>
    </source>
</reference>
<comment type="caution">
    <text evidence="1">The sequence shown here is derived from an EMBL/GenBank/DDBJ whole genome shotgun (WGS) entry which is preliminary data.</text>
</comment>
<protein>
    <submittedName>
        <fullName evidence="1">Myo-inositol-1-phosphate synthases-like protein</fullName>
    </submittedName>
</protein>
<proteinExistence type="predicted"/>
<dbReference type="OrthoDB" id="2737054at2759"/>
<sequence length="508" mass="56931">MHHCLLVSELVEEIVSHLSVCHQEMVDVSLVCWSFYEPAMNRIWDDLWDISPLLRCLPRHTWTVERTPDENGWGRPFLTFVSVPLPHEWARFQHHASRVKALEMPINLGRYVLHQSCFDTLQHCPTVDPLPSLTCLSSTSDIPANLLPVARLFLPKTLVRLRWSCSTASGYLRLLTLLNTLDLPCLRQLIIVPHFLGSDEDYVSLLPDMKVAFHELHSSGKLSGATSITINGLCRDGLRALAMLPCLRRLDLALDSSDAKHKDVDFEGEFRTLSELSLRAPATERWYFIRFLRKMHPHIPRLLALHLALFASPLPADACTVQELFESIALIYTLESLSVSAATAHAAFNRSQETVGLDALVPLFRLRRLLKLELACLDVSLGPADVEEVAKGLPRIERLSLGTMPWSPLERARRPSRPLIFAQDLLPFAVHCPSLSRLGISIQLRARARQYPRCISDLDAPPATPPARSASVRTLTLCIDATGGSLDAKSSQFLAEAFPRARVSLVRQ</sequence>
<organism evidence="1 2">
    <name type="scientific">Phanerochaete sordida</name>
    <dbReference type="NCBI Taxonomy" id="48140"/>
    <lineage>
        <taxon>Eukaryota</taxon>
        <taxon>Fungi</taxon>
        <taxon>Dikarya</taxon>
        <taxon>Basidiomycota</taxon>
        <taxon>Agaricomycotina</taxon>
        <taxon>Agaricomycetes</taxon>
        <taxon>Polyporales</taxon>
        <taxon>Phanerochaetaceae</taxon>
        <taxon>Phanerochaete</taxon>
    </lineage>
</organism>
<name>A0A9P3FZ08_9APHY</name>